<feature type="compositionally biased region" description="Low complexity" evidence="2">
    <location>
        <begin position="1"/>
        <end position="30"/>
    </location>
</feature>
<accession>A0A835A6I5</accession>
<evidence type="ECO:0000313" key="4">
    <source>
        <dbReference type="Proteomes" id="UP000636709"/>
    </source>
</evidence>
<comment type="caution">
    <text evidence="3">The sequence shown here is derived from an EMBL/GenBank/DDBJ whole genome shotgun (WGS) entry which is preliminary data.</text>
</comment>
<dbReference type="PROSITE" id="PS00368">
    <property type="entry name" value="RIBORED_SMALL"/>
    <property type="match status" value="1"/>
</dbReference>
<dbReference type="InterPro" id="IPR012348">
    <property type="entry name" value="RNR-like"/>
</dbReference>
<dbReference type="Pfam" id="PF00268">
    <property type="entry name" value="Ribonuc_red_sm"/>
    <property type="match status" value="1"/>
</dbReference>
<proteinExistence type="inferred from homology"/>
<evidence type="ECO:0000256" key="1">
    <source>
        <dbReference type="ARBA" id="ARBA00009303"/>
    </source>
</evidence>
<organism evidence="3 4">
    <name type="scientific">Digitaria exilis</name>
    <dbReference type="NCBI Taxonomy" id="1010633"/>
    <lineage>
        <taxon>Eukaryota</taxon>
        <taxon>Viridiplantae</taxon>
        <taxon>Streptophyta</taxon>
        <taxon>Embryophyta</taxon>
        <taxon>Tracheophyta</taxon>
        <taxon>Spermatophyta</taxon>
        <taxon>Magnoliopsida</taxon>
        <taxon>Liliopsida</taxon>
        <taxon>Poales</taxon>
        <taxon>Poaceae</taxon>
        <taxon>PACMAD clade</taxon>
        <taxon>Panicoideae</taxon>
        <taxon>Panicodae</taxon>
        <taxon>Paniceae</taxon>
        <taxon>Anthephorinae</taxon>
        <taxon>Digitaria</taxon>
    </lineage>
</organism>
<keyword evidence="4" id="KW-1185">Reference proteome</keyword>
<sequence length="499" mass="55134">MPNTTHGNTHATATAPPVLVVVPQLPPRQATPATCPRSLPPLPPLPSFARLSPPSPASRKNSHEIFKSPGKIENFPNLPSHGAPPPSSPSLPPLSAPPSRPASFPRKPAPTPFQFKISPKIPHHPYKSPASALPPVTHPGIPPIPHSSDPNPSSKPISPTMPAAPTLVPACDAEEPLLAESSDRFSMFPIRFPQIWEFYKKAVASFWTAEEVDLSADARHWDQTLSPDERHFISHVLAFFAASDGIVLENLASRFMSDVQVAEARAFYGFQIAIENIHSEMYSLLLETYIRDGAEKDRLFRAIDTVPAVRRKADWAMRWIDGGERFAERLVAFACVEGIFFSGSFCAIFWLKKRGLMPGLTFSNELISRDEGLHCDFACLLYDLLRSKLDEARVSEIVADAVDIEREFVCDALPVALVGMNGALMSQYIEFVADRLLMALGCRKMYNVTNPFDWMELISLQGKTNFFEKRVGDYQKASVMSSLNGGNAANHVFSIDEDF</sequence>
<dbReference type="InterPro" id="IPR033909">
    <property type="entry name" value="RNR_small"/>
</dbReference>
<reference evidence="3" key="1">
    <citation type="submission" date="2020-07" db="EMBL/GenBank/DDBJ databases">
        <title>Genome sequence and genetic diversity analysis of an under-domesticated orphan crop, white fonio (Digitaria exilis).</title>
        <authorList>
            <person name="Bennetzen J.L."/>
            <person name="Chen S."/>
            <person name="Ma X."/>
            <person name="Wang X."/>
            <person name="Yssel A.E.J."/>
            <person name="Chaluvadi S.R."/>
            <person name="Johnson M."/>
            <person name="Gangashetty P."/>
            <person name="Hamidou F."/>
            <person name="Sanogo M.D."/>
            <person name="Zwaenepoel A."/>
            <person name="Wallace J."/>
            <person name="Van De Peer Y."/>
            <person name="Van Deynze A."/>
        </authorList>
    </citation>
    <scope>NUCLEOTIDE SEQUENCE</scope>
    <source>
        <tissue evidence="3">Leaves</tissue>
    </source>
</reference>
<dbReference type="GO" id="GO:0009263">
    <property type="term" value="P:deoxyribonucleotide biosynthetic process"/>
    <property type="evidence" value="ECO:0007669"/>
    <property type="project" value="InterPro"/>
</dbReference>
<feature type="region of interest" description="Disordered" evidence="2">
    <location>
        <begin position="1"/>
        <end position="159"/>
    </location>
</feature>
<gene>
    <name evidence="3" type="ORF">HU200_063945</name>
</gene>
<feature type="compositionally biased region" description="Pro residues" evidence="2">
    <location>
        <begin position="82"/>
        <end position="100"/>
    </location>
</feature>
<evidence type="ECO:0000313" key="3">
    <source>
        <dbReference type="EMBL" id="KAF8650569.1"/>
    </source>
</evidence>
<feature type="compositionally biased region" description="Polar residues" evidence="2">
    <location>
        <begin position="148"/>
        <end position="157"/>
    </location>
</feature>
<dbReference type="EMBL" id="JACEFO010002724">
    <property type="protein sequence ID" value="KAF8650569.1"/>
    <property type="molecule type" value="Genomic_DNA"/>
</dbReference>
<dbReference type="SUPFAM" id="SSF47240">
    <property type="entry name" value="Ferritin-like"/>
    <property type="match status" value="1"/>
</dbReference>
<dbReference type="GO" id="GO:0016491">
    <property type="term" value="F:oxidoreductase activity"/>
    <property type="evidence" value="ECO:0007669"/>
    <property type="project" value="InterPro"/>
</dbReference>
<dbReference type="AlphaFoldDB" id="A0A835A6I5"/>
<dbReference type="Proteomes" id="UP000636709">
    <property type="component" value="Unassembled WGS sequence"/>
</dbReference>
<dbReference type="PANTHER" id="PTHR23409:SF18">
    <property type="entry name" value="RIBONUCLEOSIDE-DIPHOSPHATE REDUCTASE SUBUNIT M2"/>
    <property type="match status" value="1"/>
</dbReference>
<feature type="compositionally biased region" description="Pro residues" evidence="2">
    <location>
        <begin position="136"/>
        <end position="145"/>
    </location>
</feature>
<comment type="similarity">
    <text evidence="1">Belongs to the ribonucleoside diphosphate reductase small chain family.</text>
</comment>
<name>A0A835A6I5_9POAL</name>
<dbReference type="InterPro" id="IPR000358">
    <property type="entry name" value="RNR_small_fam"/>
</dbReference>
<evidence type="ECO:0000256" key="2">
    <source>
        <dbReference type="SAM" id="MobiDB-lite"/>
    </source>
</evidence>
<dbReference type="InterPro" id="IPR009078">
    <property type="entry name" value="Ferritin-like_SF"/>
</dbReference>
<protein>
    <submittedName>
        <fullName evidence="3">Uncharacterized protein</fullName>
    </submittedName>
</protein>
<dbReference type="InterPro" id="IPR030475">
    <property type="entry name" value="RNR_small_AS"/>
</dbReference>
<dbReference type="PANTHER" id="PTHR23409">
    <property type="entry name" value="RIBONUCLEOSIDE-DIPHOSPHATE REDUCTASE SMALL CHAIN"/>
    <property type="match status" value="1"/>
</dbReference>
<dbReference type="OrthoDB" id="10248373at2759"/>
<dbReference type="Gene3D" id="1.10.620.20">
    <property type="entry name" value="Ribonucleotide Reductase, subunit A"/>
    <property type="match status" value="1"/>
</dbReference>
<dbReference type="CDD" id="cd01049">
    <property type="entry name" value="RNRR2"/>
    <property type="match status" value="1"/>
</dbReference>